<evidence type="ECO:0000313" key="1">
    <source>
        <dbReference type="EMBL" id="BBY66676.1"/>
    </source>
</evidence>
<accession>A0A7I7TEU0</accession>
<name>A0A7I7TEU0_9MYCO</name>
<dbReference type="Proteomes" id="UP000467148">
    <property type="component" value="Chromosome"/>
</dbReference>
<sequence length="97" mass="10781">MLGHRRWWLAHTFRQIVDAEFTVDQRPEQLHPGGVGQHPEDLHDQMSVVVSQLLTCIHTQIIVQGGGADYLDYGATKLNAQPRKTLSGRTPAEALAV</sequence>
<evidence type="ECO:0000313" key="2">
    <source>
        <dbReference type="Proteomes" id="UP000467148"/>
    </source>
</evidence>
<dbReference type="EMBL" id="AP022596">
    <property type="protein sequence ID" value="BBY66676.1"/>
    <property type="molecule type" value="Genomic_DNA"/>
</dbReference>
<proteinExistence type="predicted"/>
<protein>
    <submittedName>
        <fullName evidence="1">Uncharacterized protein</fullName>
    </submittedName>
</protein>
<dbReference type="AlphaFoldDB" id="A0A7I7TEU0"/>
<gene>
    <name evidence="1" type="ORF">MHEL_49190</name>
</gene>
<reference evidence="1 2" key="1">
    <citation type="journal article" date="2019" name="Emerg. Microbes Infect.">
        <title>Comprehensive subspecies identification of 175 nontuberculous mycobacteria species based on 7547 genomic profiles.</title>
        <authorList>
            <person name="Matsumoto Y."/>
            <person name="Kinjo T."/>
            <person name="Motooka D."/>
            <person name="Nabeya D."/>
            <person name="Jung N."/>
            <person name="Uechi K."/>
            <person name="Horii T."/>
            <person name="Iida T."/>
            <person name="Fujita J."/>
            <person name="Nakamura S."/>
        </authorList>
    </citation>
    <scope>NUCLEOTIDE SEQUENCE [LARGE SCALE GENOMIC DNA]</scope>
    <source>
        <strain evidence="1 2">JCM 30396</strain>
    </source>
</reference>
<keyword evidence="2" id="KW-1185">Reference proteome</keyword>
<dbReference type="KEGG" id="mhev:MHEL_49190"/>
<organism evidence="1 2">
    <name type="scientific">Mycolicibacterium helvum</name>
    <dbReference type="NCBI Taxonomy" id="1534349"/>
    <lineage>
        <taxon>Bacteria</taxon>
        <taxon>Bacillati</taxon>
        <taxon>Actinomycetota</taxon>
        <taxon>Actinomycetes</taxon>
        <taxon>Mycobacteriales</taxon>
        <taxon>Mycobacteriaceae</taxon>
        <taxon>Mycolicibacterium</taxon>
    </lineage>
</organism>